<reference evidence="2 3" key="1">
    <citation type="submission" date="2023-07" db="EMBL/GenBank/DDBJ databases">
        <title>Sequencing the genomes of 1000 actinobacteria strains.</title>
        <authorList>
            <person name="Klenk H.-P."/>
        </authorList>
    </citation>
    <scope>NUCLEOTIDE SEQUENCE [LARGE SCALE GENOMIC DNA]</scope>
    <source>
        <strain evidence="2 3">DSM 15539</strain>
    </source>
</reference>
<sequence>MVTRTSIARAATSGLLAIALAFGTTGIASAQPTGENGITYANLSASEQAEILDSVDLSQEELETAAKEVELLFSVYLSQTSEGEWYVTKAGKASDVSQIDMEKLVSAMNGQLPQDNVSKTKVKIDKWKTGLRIISGVLRLY</sequence>
<protein>
    <submittedName>
        <fullName evidence="2">Uncharacterized protein</fullName>
    </submittedName>
</protein>
<dbReference type="RefSeq" id="WP_309954460.1">
    <property type="nucleotide sequence ID" value="NZ_JAVDUJ010000001.1"/>
</dbReference>
<feature type="chain" id="PRO_5047414918" evidence="1">
    <location>
        <begin position="31"/>
        <end position="141"/>
    </location>
</feature>
<evidence type="ECO:0000313" key="3">
    <source>
        <dbReference type="Proteomes" id="UP001266099"/>
    </source>
</evidence>
<dbReference type="Proteomes" id="UP001266099">
    <property type="component" value="Unassembled WGS sequence"/>
</dbReference>
<organism evidence="2 3">
    <name type="scientific">Arcanobacterium hippocoleae</name>
    <dbReference type="NCBI Taxonomy" id="149017"/>
    <lineage>
        <taxon>Bacteria</taxon>
        <taxon>Bacillati</taxon>
        <taxon>Actinomycetota</taxon>
        <taxon>Actinomycetes</taxon>
        <taxon>Actinomycetales</taxon>
        <taxon>Actinomycetaceae</taxon>
        <taxon>Arcanobacterium</taxon>
    </lineage>
</organism>
<proteinExistence type="predicted"/>
<evidence type="ECO:0000256" key="1">
    <source>
        <dbReference type="SAM" id="SignalP"/>
    </source>
</evidence>
<evidence type="ECO:0000313" key="2">
    <source>
        <dbReference type="EMBL" id="MDR6938547.1"/>
    </source>
</evidence>
<dbReference type="EMBL" id="JAVDUJ010000001">
    <property type="protein sequence ID" value="MDR6938547.1"/>
    <property type="molecule type" value="Genomic_DNA"/>
</dbReference>
<accession>A0ABU1SZM2</accession>
<feature type="signal peptide" evidence="1">
    <location>
        <begin position="1"/>
        <end position="30"/>
    </location>
</feature>
<comment type="caution">
    <text evidence="2">The sequence shown here is derived from an EMBL/GenBank/DDBJ whole genome shotgun (WGS) entry which is preliminary data.</text>
</comment>
<gene>
    <name evidence="2" type="ORF">J2S36_000090</name>
</gene>
<keyword evidence="3" id="KW-1185">Reference proteome</keyword>
<keyword evidence="1" id="KW-0732">Signal</keyword>
<name>A0ABU1SZM2_9ACTO</name>